<sequence length="358" mass="39941">MRILQVITSLQTGGAEKIVVDLSLKLKARGHEVDVVAFVGGPSIFKQTLLDVGCGVIEFTESEGVYSLKHIKRLKRLMPQYDIVHTHNTSPQLFAAMAKGKCKAKLVTTEHSTNNRRRSLKGYGWIDRWMYRRYDKIVCISDIAKEKLLEHIGNKYAPGVLTINNGVDVERFYVAQEAEGLRMPDTFTTVMVAGFREAKDQDTLIRAMAMLPSQYQLWLVGDGVRRGELESVIVSAGVEDRVGLLGIRSDVPQVLKSADVVVMSSHWEGLSLSNIEGMSSGRPFVASDVDGLREVTKGYGVLFPHGDAEALAGIIRKLHDDKAYYDEVAEKCHQHALMFDINKMVDGYEAVYKELVHK</sequence>
<organism evidence="2 3">
    <name type="scientific">Hoylesella loescheii DSM 19665 = JCM 12249 = ATCC 15930</name>
    <dbReference type="NCBI Taxonomy" id="1122985"/>
    <lineage>
        <taxon>Bacteria</taxon>
        <taxon>Pseudomonadati</taxon>
        <taxon>Bacteroidota</taxon>
        <taxon>Bacteroidia</taxon>
        <taxon>Bacteroidales</taxon>
        <taxon>Prevotellaceae</taxon>
        <taxon>Hoylesella</taxon>
    </lineage>
</organism>
<reference evidence="2 3" key="1">
    <citation type="submission" date="2013-08" db="EMBL/GenBank/DDBJ databases">
        <authorList>
            <person name="Weinstock G."/>
            <person name="Sodergren E."/>
            <person name="Wylie T."/>
            <person name="Fulton L."/>
            <person name="Fulton R."/>
            <person name="Fronick C."/>
            <person name="O'Laughlin M."/>
            <person name="Godfrey J."/>
            <person name="Miner T."/>
            <person name="Herter B."/>
            <person name="Appelbaum E."/>
            <person name="Cordes M."/>
            <person name="Lek S."/>
            <person name="Wollam A."/>
            <person name="Pepin K.H."/>
            <person name="Palsikar V.B."/>
            <person name="Mitreva M."/>
            <person name="Wilson R.K."/>
        </authorList>
    </citation>
    <scope>NUCLEOTIDE SEQUENCE [LARGE SCALE GENOMIC DNA]</scope>
    <source>
        <strain evidence="2 3">ATCC 15930</strain>
    </source>
</reference>
<dbReference type="AlphaFoldDB" id="A0A069QFI5"/>
<dbReference type="PANTHER" id="PTHR12526:SF630">
    <property type="entry name" value="GLYCOSYLTRANSFERASE"/>
    <property type="match status" value="1"/>
</dbReference>
<protein>
    <submittedName>
        <fullName evidence="2">Glycosyltransferase, group 1 family protein</fullName>
    </submittedName>
</protein>
<dbReference type="PANTHER" id="PTHR12526">
    <property type="entry name" value="GLYCOSYLTRANSFERASE"/>
    <property type="match status" value="1"/>
</dbReference>
<comment type="caution">
    <text evidence="2">The sequence shown here is derived from an EMBL/GenBank/DDBJ whole genome shotgun (WGS) entry which is preliminary data.</text>
</comment>
<dbReference type="EMBL" id="JNGW01000106">
    <property type="protein sequence ID" value="KDR51457.1"/>
    <property type="molecule type" value="Genomic_DNA"/>
</dbReference>
<evidence type="ECO:0000313" key="3">
    <source>
        <dbReference type="Proteomes" id="UP000027442"/>
    </source>
</evidence>
<dbReference type="Gene3D" id="3.40.50.2000">
    <property type="entry name" value="Glycogen Phosphorylase B"/>
    <property type="match status" value="2"/>
</dbReference>
<evidence type="ECO:0000313" key="2">
    <source>
        <dbReference type="EMBL" id="KDR51457.1"/>
    </source>
</evidence>
<dbReference type="RefSeq" id="WP_018966616.1">
    <property type="nucleotide sequence ID" value="NZ_KB899211.1"/>
</dbReference>
<dbReference type="Proteomes" id="UP000027442">
    <property type="component" value="Unassembled WGS sequence"/>
</dbReference>
<dbReference type="GO" id="GO:0016757">
    <property type="term" value="F:glycosyltransferase activity"/>
    <property type="evidence" value="ECO:0007669"/>
    <property type="project" value="UniProtKB-ARBA"/>
</dbReference>
<dbReference type="PATRIC" id="fig|1122985.7.peg.2566"/>
<dbReference type="Pfam" id="PF13692">
    <property type="entry name" value="Glyco_trans_1_4"/>
    <property type="match status" value="1"/>
</dbReference>
<proteinExistence type="predicted"/>
<keyword evidence="3" id="KW-1185">Reference proteome</keyword>
<dbReference type="Pfam" id="PF13439">
    <property type="entry name" value="Glyco_transf_4"/>
    <property type="match status" value="1"/>
</dbReference>
<dbReference type="HOGENOM" id="CLU_009583_0_1_10"/>
<name>A0A069QFI5_HOYLO</name>
<dbReference type="InterPro" id="IPR028098">
    <property type="entry name" value="Glyco_trans_4-like_N"/>
</dbReference>
<feature type="domain" description="Glycosyltransferase subfamily 4-like N-terminal" evidence="1">
    <location>
        <begin position="13"/>
        <end position="171"/>
    </location>
</feature>
<evidence type="ECO:0000259" key="1">
    <source>
        <dbReference type="Pfam" id="PF13439"/>
    </source>
</evidence>
<accession>A0A069QFI5</accession>
<gene>
    <name evidence="2" type="ORF">HMPREF1991_02478</name>
</gene>
<dbReference type="SUPFAM" id="SSF53756">
    <property type="entry name" value="UDP-Glycosyltransferase/glycogen phosphorylase"/>
    <property type="match status" value="1"/>
</dbReference>
<dbReference type="eggNOG" id="COG0438">
    <property type="taxonomic scope" value="Bacteria"/>
</dbReference>
<keyword evidence="2" id="KW-0808">Transferase</keyword>